<name>A0ABU2WFE5_9GAMM</name>
<keyword evidence="1 2" id="KW-0812">Transmembrane</keyword>
<dbReference type="Pfam" id="PF11137">
    <property type="entry name" value="DUF2909"/>
    <property type="match status" value="1"/>
</dbReference>
<feature type="transmembrane region" description="Helical" evidence="1">
    <location>
        <begin position="38"/>
        <end position="62"/>
    </location>
</feature>
<dbReference type="RefSeq" id="WP_311363983.1">
    <property type="nucleotide sequence ID" value="NZ_JAVRIC010000004.1"/>
</dbReference>
<reference evidence="2 3" key="1">
    <citation type="submission" date="2023-09" db="EMBL/GenBank/DDBJ databases">
        <authorList>
            <person name="Rey-Velasco X."/>
        </authorList>
    </citation>
    <scope>NUCLEOTIDE SEQUENCE [LARGE SCALE GENOMIC DNA]</scope>
    <source>
        <strain evidence="2 3">W345</strain>
    </source>
</reference>
<evidence type="ECO:0000313" key="2">
    <source>
        <dbReference type="EMBL" id="MDT0496592.1"/>
    </source>
</evidence>
<protein>
    <submittedName>
        <fullName evidence="2">Twin transmembrane helix small protein</fullName>
    </submittedName>
</protein>
<evidence type="ECO:0000256" key="1">
    <source>
        <dbReference type="SAM" id="Phobius"/>
    </source>
</evidence>
<gene>
    <name evidence="2" type="ORF">RM530_04325</name>
</gene>
<keyword evidence="3" id="KW-1185">Reference proteome</keyword>
<comment type="caution">
    <text evidence="2">The sequence shown here is derived from an EMBL/GenBank/DDBJ whole genome shotgun (WGS) entry which is preliminary data.</text>
</comment>
<dbReference type="EMBL" id="JAVRIC010000004">
    <property type="protein sequence ID" value="MDT0496592.1"/>
    <property type="molecule type" value="Genomic_DNA"/>
</dbReference>
<feature type="transmembrane region" description="Helical" evidence="1">
    <location>
        <begin position="6"/>
        <end position="26"/>
    </location>
</feature>
<proteinExistence type="predicted"/>
<organism evidence="2 3">
    <name type="scientific">Banduia mediterranea</name>
    <dbReference type="NCBI Taxonomy" id="3075609"/>
    <lineage>
        <taxon>Bacteria</taxon>
        <taxon>Pseudomonadati</taxon>
        <taxon>Pseudomonadota</taxon>
        <taxon>Gammaproteobacteria</taxon>
        <taxon>Nevskiales</taxon>
        <taxon>Algiphilaceae</taxon>
        <taxon>Banduia</taxon>
    </lineage>
</organism>
<dbReference type="InterPro" id="IPR021313">
    <property type="entry name" value="DUF2909"/>
</dbReference>
<dbReference type="NCBIfam" id="NF033233">
    <property type="entry name" value="twin_helix"/>
    <property type="match status" value="1"/>
</dbReference>
<keyword evidence="1" id="KW-0472">Membrane</keyword>
<accession>A0ABU2WFE5</accession>
<dbReference type="Proteomes" id="UP001254608">
    <property type="component" value="Unassembled WGS sequence"/>
</dbReference>
<evidence type="ECO:0000313" key="3">
    <source>
        <dbReference type="Proteomes" id="UP001254608"/>
    </source>
</evidence>
<keyword evidence="1" id="KW-1133">Transmembrane helix</keyword>
<sequence>MLPKLIIIAFLLAIVASLASGMFFLIRDPSNRKRTVNALTVRISLSLLLIAFLVLAYFMGWIQPHGIVD</sequence>